<evidence type="ECO:0000313" key="9">
    <source>
        <dbReference type="EMBL" id="CBE66989.1"/>
    </source>
</evidence>
<dbReference type="OrthoDB" id="590761at2759"/>
<evidence type="ECO:0000256" key="1">
    <source>
        <dbReference type="ARBA" id="ARBA00009860"/>
    </source>
</evidence>
<feature type="compositionally biased region" description="Basic and acidic residues" evidence="8">
    <location>
        <begin position="23"/>
        <end position="33"/>
    </location>
</feature>
<dbReference type="InterPro" id="IPR019770">
    <property type="entry name" value="TIF_eIF_4E_CS"/>
</dbReference>
<protein>
    <recommendedName>
        <fullName evidence="6">eIF-4F 25 kDa subunit</fullName>
    </recommendedName>
</protein>
<keyword evidence="5 7" id="KW-0648">Protein biosynthesis</keyword>
<sequence length="274" mass="32090">MATAQVQNFESAVFEPKMLVEGQPKEFVPEIHPEQQQQQQEQQQQNPQPQQNCHNEVSQMVPEQNIESEQEQEQYDDQEEYDDNLDEIVYEVIEYKHPLEDMWTLWYLENDRTKHWKDMLNEITQIDSVETFWSLYYTIKTPSELKIGCDYSVFKKGIKPMWEDEANIKGGRWLVTVGKSAKLELDRIWLDIILMMVGQTFDYSSEICGAVINIRAKSNKMSVWTANGTNEMAILEIGQKLKMLLHLQSHNLQYQLHSDAMCKINSGVKSVYTL</sequence>
<dbReference type="PANTHER" id="PTHR11960">
    <property type="entry name" value="EUKARYOTIC TRANSLATION INITIATION FACTOR 4E RELATED"/>
    <property type="match status" value="1"/>
</dbReference>
<organism evidence="9">
    <name type="scientific">Drosophila ananassae</name>
    <name type="common">Fruit fly</name>
    <dbReference type="NCBI Taxonomy" id="7217"/>
    <lineage>
        <taxon>Eukaryota</taxon>
        <taxon>Metazoa</taxon>
        <taxon>Ecdysozoa</taxon>
        <taxon>Arthropoda</taxon>
        <taxon>Hexapoda</taxon>
        <taxon>Insecta</taxon>
        <taxon>Pterygota</taxon>
        <taxon>Neoptera</taxon>
        <taxon>Endopterygota</taxon>
        <taxon>Diptera</taxon>
        <taxon>Brachycera</taxon>
        <taxon>Muscomorpha</taxon>
        <taxon>Ephydroidea</taxon>
        <taxon>Drosophilidae</taxon>
        <taxon>Drosophila</taxon>
        <taxon>Sophophora</taxon>
    </lineage>
</organism>
<evidence type="ECO:0000256" key="4">
    <source>
        <dbReference type="ARBA" id="ARBA00022884"/>
    </source>
</evidence>
<dbReference type="InterPro" id="IPR023398">
    <property type="entry name" value="TIF_eIF4e-like"/>
</dbReference>
<accession>D1GYV1</accession>
<dbReference type="EMBL" id="FN546690">
    <property type="protein sequence ID" value="CBE66989.1"/>
    <property type="molecule type" value="Genomic_DNA"/>
</dbReference>
<dbReference type="Pfam" id="PF01652">
    <property type="entry name" value="IF4E"/>
    <property type="match status" value="1"/>
</dbReference>
<feature type="compositionally biased region" description="Acidic residues" evidence="8">
    <location>
        <begin position="66"/>
        <end position="79"/>
    </location>
</feature>
<feature type="region of interest" description="Disordered" evidence="8">
    <location>
        <begin position="1"/>
        <end position="79"/>
    </location>
</feature>
<evidence type="ECO:0000256" key="2">
    <source>
        <dbReference type="ARBA" id="ARBA00022540"/>
    </source>
</evidence>
<dbReference type="SUPFAM" id="SSF55418">
    <property type="entry name" value="eIF4e-like"/>
    <property type="match status" value="1"/>
</dbReference>
<feature type="compositionally biased region" description="Low complexity" evidence="8">
    <location>
        <begin position="34"/>
        <end position="52"/>
    </location>
</feature>
<reference evidence="9" key="1">
    <citation type="journal article" date="2012" name="Int J Evol Biol">
        <title>Inter- and intraspecific variation in Drosophila genes with sex-biased expression.</title>
        <authorList>
            <person name="Muller L."/>
            <person name="Grath S."/>
            <person name="von Heckel K."/>
            <person name="Parsch J."/>
        </authorList>
    </citation>
    <scope>NUCLEOTIDE SEQUENCE</scope>
    <source>
        <strain evidence="9">BKK4</strain>
    </source>
</reference>
<proteinExistence type="inferred from homology"/>
<keyword evidence="2 7" id="KW-0396">Initiation factor</keyword>
<dbReference type="GO" id="GO:0003743">
    <property type="term" value="F:translation initiation factor activity"/>
    <property type="evidence" value="ECO:0007669"/>
    <property type="project" value="UniProtKB-KW"/>
</dbReference>
<dbReference type="GO" id="GO:0000340">
    <property type="term" value="F:RNA 7-methylguanosine cap binding"/>
    <property type="evidence" value="ECO:0007669"/>
    <property type="project" value="UniProtKB-ARBA"/>
</dbReference>
<feature type="compositionally biased region" description="Polar residues" evidence="8">
    <location>
        <begin position="53"/>
        <end position="62"/>
    </location>
</feature>
<evidence type="ECO:0000256" key="6">
    <source>
        <dbReference type="ARBA" id="ARBA00032656"/>
    </source>
</evidence>
<gene>
    <name evidence="9" type="primary">CG8277</name>
</gene>
<dbReference type="AlphaFoldDB" id="D1GYV1"/>
<evidence type="ECO:0000256" key="7">
    <source>
        <dbReference type="RuleBase" id="RU004374"/>
    </source>
</evidence>
<dbReference type="InterPro" id="IPR001040">
    <property type="entry name" value="TIF_eIF_4E"/>
</dbReference>
<dbReference type="GO" id="GO:0006417">
    <property type="term" value="P:regulation of translation"/>
    <property type="evidence" value="ECO:0007669"/>
    <property type="project" value="UniProtKB-KW"/>
</dbReference>
<comment type="similarity">
    <text evidence="1 7">Belongs to the eukaryotic initiation factor 4E family.</text>
</comment>
<dbReference type="Gene3D" id="3.30.760.10">
    <property type="entry name" value="RNA Cap, Translation Initiation Factor Eif4e"/>
    <property type="match status" value="1"/>
</dbReference>
<dbReference type="GO" id="GO:0016281">
    <property type="term" value="C:eukaryotic translation initiation factor 4F complex"/>
    <property type="evidence" value="ECO:0007669"/>
    <property type="project" value="TreeGrafter"/>
</dbReference>
<keyword evidence="4 7" id="KW-0694">RNA-binding</keyword>
<name>D1GYV1_DROAN</name>
<evidence type="ECO:0000256" key="8">
    <source>
        <dbReference type="SAM" id="MobiDB-lite"/>
    </source>
</evidence>
<dbReference type="PROSITE" id="PS00813">
    <property type="entry name" value="IF4E"/>
    <property type="match status" value="1"/>
</dbReference>
<evidence type="ECO:0000256" key="3">
    <source>
        <dbReference type="ARBA" id="ARBA00022845"/>
    </source>
</evidence>
<keyword evidence="3" id="KW-0810">Translation regulation</keyword>
<dbReference type="PANTHER" id="PTHR11960:SF8">
    <property type="entry name" value="EUKARYOTIC TRANSLATION INITIATION FACTOR 4E1-RELATED"/>
    <property type="match status" value="1"/>
</dbReference>
<evidence type="ECO:0000256" key="5">
    <source>
        <dbReference type="ARBA" id="ARBA00022917"/>
    </source>
</evidence>
<feature type="compositionally biased region" description="Polar residues" evidence="8">
    <location>
        <begin position="1"/>
        <end position="10"/>
    </location>
</feature>